<sequence length="384" mass="44150">MEHYKSRNNDYFHFTNPHDDLSEFDDDFYDESQSYDVVDDDRSCDFHFHSYRPLNSQTTGVMNRNDTVEIGGFDNGALVFQLDSRMKNISDKLQHTIEGIGTQISHLEDETCKIDNYVEDVKNAEERYHGATHRKLRQMQSVLQEVHDGVLFLRDKHEIAETRLQLAILRGSKRDEVNVSPQSSCSTPLFNQRSNELVLQQAVSYHPVVTQAHEITAQQYIIPPNQQSRTPQYPHFVQSKLSNTSFIHTTNPRNYKSEFHAKYMPEFARLTNTHLHCEPSSSYEISNVKRVDSFLHPQEESSGSNYMHTPVARTLPHALPTAIDVKEESRSDENGDTIPVDDIVDKVTSMGFRRDLVRACVRKLTGNGSRVDLNSVLDKMMNNK</sequence>
<name>A0A251RYG0_HELAN</name>
<proteinExistence type="predicted"/>
<dbReference type="Pfam" id="PF07223">
    <property type="entry name" value="DUF1421"/>
    <property type="match status" value="1"/>
</dbReference>
<dbReference type="EMBL" id="MNCJ02000331">
    <property type="protein sequence ID" value="KAF5758602.1"/>
    <property type="molecule type" value="Genomic_DNA"/>
</dbReference>
<dbReference type="InterPro" id="IPR010820">
    <property type="entry name" value="DUF1421"/>
</dbReference>
<feature type="coiled-coil region" evidence="1">
    <location>
        <begin position="107"/>
        <end position="134"/>
    </location>
</feature>
<reference evidence="3 5" key="1">
    <citation type="journal article" date="2017" name="Nature">
        <title>The sunflower genome provides insights into oil metabolism, flowering and Asterid evolution.</title>
        <authorList>
            <person name="Badouin H."/>
            <person name="Gouzy J."/>
            <person name="Grassa C.J."/>
            <person name="Murat F."/>
            <person name="Staton S.E."/>
            <person name="Cottret L."/>
            <person name="Lelandais-Briere C."/>
            <person name="Owens G.L."/>
            <person name="Carrere S."/>
            <person name="Mayjonade B."/>
            <person name="Legrand L."/>
            <person name="Gill N."/>
            <person name="Kane N.C."/>
            <person name="Bowers J.E."/>
            <person name="Hubner S."/>
            <person name="Bellec A."/>
            <person name="Berard A."/>
            <person name="Berges H."/>
            <person name="Blanchet N."/>
            <person name="Boniface M.C."/>
            <person name="Brunel D."/>
            <person name="Catrice O."/>
            <person name="Chaidir N."/>
            <person name="Claudel C."/>
            <person name="Donnadieu C."/>
            <person name="Faraut T."/>
            <person name="Fievet G."/>
            <person name="Helmstetter N."/>
            <person name="King M."/>
            <person name="Knapp S.J."/>
            <person name="Lai Z."/>
            <person name="Le Paslier M.C."/>
            <person name="Lippi Y."/>
            <person name="Lorenzon L."/>
            <person name="Mandel J.R."/>
            <person name="Marage G."/>
            <person name="Marchand G."/>
            <person name="Marquand E."/>
            <person name="Bret-Mestries E."/>
            <person name="Morien E."/>
            <person name="Nambeesan S."/>
            <person name="Nguyen T."/>
            <person name="Pegot-Espagnet P."/>
            <person name="Pouilly N."/>
            <person name="Raftis F."/>
            <person name="Sallet E."/>
            <person name="Schiex T."/>
            <person name="Thomas J."/>
            <person name="Vandecasteele C."/>
            <person name="Vares D."/>
            <person name="Vear F."/>
            <person name="Vautrin S."/>
            <person name="Crespi M."/>
            <person name="Mangin B."/>
            <person name="Burke J.M."/>
            <person name="Salse J."/>
            <person name="Munos S."/>
            <person name="Vincourt P."/>
            <person name="Rieseberg L.H."/>
            <person name="Langlade N.B."/>
        </authorList>
    </citation>
    <scope>NUCLEOTIDE SEQUENCE [LARGE SCALE GENOMIC DNA]</scope>
    <source>
        <strain evidence="5">cv. SF193</strain>
        <tissue evidence="3">Leaves</tissue>
    </source>
</reference>
<evidence type="ECO:0000313" key="5">
    <source>
        <dbReference type="Proteomes" id="UP000215914"/>
    </source>
</evidence>
<organism evidence="4 5">
    <name type="scientific">Helianthus annuus</name>
    <name type="common">Common sunflower</name>
    <dbReference type="NCBI Taxonomy" id="4232"/>
    <lineage>
        <taxon>Eukaryota</taxon>
        <taxon>Viridiplantae</taxon>
        <taxon>Streptophyta</taxon>
        <taxon>Embryophyta</taxon>
        <taxon>Tracheophyta</taxon>
        <taxon>Spermatophyta</taxon>
        <taxon>Magnoliopsida</taxon>
        <taxon>eudicotyledons</taxon>
        <taxon>Gunneridae</taxon>
        <taxon>Pentapetalae</taxon>
        <taxon>asterids</taxon>
        <taxon>campanulids</taxon>
        <taxon>Asterales</taxon>
        <taxon>Asteraceae</taxon>
        <taxon>Asteroideae</taxon>
        <taxon>Heliantheae alliance</taxon>
        <taxon>Heliantheae</taxon>
        <taxon>Helianthus</taxon>
    </lineage>
</organism>
<protein>
    <recommendedName>
        <fullName evidence="2">DUF1421 domain-containing protein</fullName>
    </recommendedName>
</protein>
<dbReference type="PANTHER" id="PTHR31805">
    <property type="entry name" value="RECEPTOR-LIKE KINASE, PUTATIVE (DUF1421)-RELATED"/>
    <property type="match status" value="1"/>
</dbReference>
<dbReference type="EMBL" id="CM007905">
    <property type="protein sequence ID" value="OTF90896.1"/>
    <property type="molecule type" value="Genomic_DNA"/>
</dbReference>
<evidence type="ECO:0000313" key="4">
    <source>
        <dbReference type="EMBL" id="OTF90896.1"/>
    </source>
</evidence>
<accession>A0A251RYG0</accession>
<dbReference type="Proteomes" id="UP000215914">
    <property type="component" value="Chromosome 16"/>
</dbReference>
<dbReference type="OrthoDB" id="515416at2759"/>
<keyword evidence="5" id="KW-1185">Reference proteome</keyword>
<keyword evidence="1" id="KW-0175">Coiled coil</keyword>
<dbReference type="PANTHER" id="PTHR31805:SF29">
    <property type="entry name" value="DUF1421 DOMAIN-CONTAINING PROTEIN"/>
    <property type="match status" value="1"/>
</dbReference>
<dbReference type="InParanoid" id="A0A251RYG0"/>
<reference evidence="4" key="2">
    <citation type="submission" date="2017-02" db="EMBL/GenBank/DDBJ databases">
        <title>Sunflower complete genome.</title>
        <authorList>
            <person name="Langlade N."/>
            <person name="Munos S."/>
        </authorList>
    </citation>
    <scope>NUCLEOTIDE SEQUENCE [LARGE SCALE GENOMIC DNA]</scope>
    <source>
        <tissue evidence="4">Leaves</tissue>
    </source>
</reference>
<evidence type="ECO:0000313" key="3">
    <source>
        <dbReference type="EMBL" id="KAF5758602.1"/>
    </source>
</evidence>
<dbReference type="Gramene" id="mRNA:HanXRQr2_Chr16g0731091">
    <property type="protein sequence ID" value="mRNA:HanXRQr2_Chr16g0731091"/>
    <property type="gene ID" value="HanXRQr2_Chr16g0731091"/>
</dbReference>
<evidence type="ECO:0000256" key="1">
    <source>
        <dbReference type="SAM" id="Coils"/>
    </source>
</evidence>
<gene>
    <name evidence="4" type="ORF">HannXRQ_Chr16g0504641</name>
    <name evidence="3" type="ORF">HanXRQr2_Chr16g0731091</name>
</gene>
<dbReference type="AlphaFoldDB" id="A0A251RYG0"/>
<reference evidence="3" key="3">
    <citation type="submission" date="2020-06" db="EMBL/GenBank/DDBJ databases">
        <title>Helianthus annuus Genome sequencing and assembly Release 2.</title>
        <authorList>
            <person name="Gouzy J."/>
            <person name="Langlade N."/>
            <person name="Munos S."/>
        </authorList>
    </citation>
    <scope>NUCLEOTIDE SEQUENCE</scope>
    <source>
        <tissue evidence="3">Leaves</tissue>
    </source>
</reference>
<evidence type="ECO:0000259" key="2">
    <source>
        <dbReference type="Pfam" id="PF07223"/>
    </source>
</evidence>
<feature type="domain" description="DUF1421" evidence="2">
    <location>
        <begin position="340"/>
        <end position="383"/>
    </location>
</feature>